<name>A0A7I8IW14_SPIIN</name>
<sequence length="86" mass="8997">MANKGALTAAAAILLLVLVLFQAIPTEAARRMAQAVDRLLSVCPFLPLPPRLPPICPACVCCSSKPLFGCCSCCAEPVEKHGSPHP</sequence>
<evidence type="ECO:0000313" key="2">
    <source>
        <dbReference type="EMBL" id="CAA2622542.1"/>
    </source>
</evidence>
<dbReference type="PANTHER" id="PTHR36328:SF7">
    <property type="entry name" value="TRANSMEMBRANE PROTEIN"/>
    <property type="match status" value="1"/>
</dbReference>
<gene>
    <name evidence="2" type="ORF">SI7747_06008580</name>
</gene>
<dbReference type="AlphaFoldDB" id="A0A7I8IW14"/>
<reference evidence="2 3" key="1">
    <citation type="submission" date="2019-12" db="EMBL/GenBank/DDBJ databases">
        <authorList>
            <person name="Scholz U."/>
            <person name="Mascher M."/>
            <person name="Fiebig A."/>
        </authorList>
    </citation>
    <scope>NUCLEOTIDE SEQUENCE</scope>
</reference>
<protein>
    <submittedName>
        <fullName evidence="2">Uncharacterized protein</fullName>
    </submittedName>
</protein>
<keyword evidence="3" id="KW-1185">Reference proteome</keyword>
<dbReference type="EMBL" id="CACRZD030000006">
    <property type="protein sequence ID" value="CAA6662187.1"/>
    <property type="molecule type" value="Genomic_DNA"/>
</dbReference>
<dbReference type="Proteomes" id="UP001189122">
    <property type="component" value="Unassembled WGS sequence"/>
</dbReference>
<dbReference type="PANTHER" id="PTHR36328">
    <property type="entry name" value="TRANSMEMBRANE PROTEIN"/>
    <property type="match status" value="1"/>
</dbReference>
<dbReference type="EMBL" id="LR743593">
    <property type="protein sequence ID" value="CAA2622542.1"/>
    <property type="molecule type" value="Genomic_DNA"/>
</dbReference>
<feature type="chain" id="PRO_5029479013" evidence="1">
    <location>
        <begin position="29"/>
        <end position="86"/>
    </location>
</feature>
<evidence type="ECO:0000313" key="3">
    <source>
        <dbReference type="Proteomes" id="UP001189122"/>
    </source>
</evidence>
<proteinExistence type="predicted"/>
<accession>A0A7I8IW14</accession>
<organism evidence="2">
    <name type="scientific">Spirodela intermedia</name>
    <name type="common">Intermediate duckweed</name>
    <dbReference type="NCBI Taxonomy" id="51605"/>
    <lineage>
        <taxon>Eukaryota</taxon>
        <taxon>Viridiplantae</taxon>
        <taxon>Streptophyta</taxon>
        <taxon>Embryophyta</taxon>
        <taxon>Tracheophyta</taxon>
        <taxon>Spermatophyta</taxon>
        <taxon>Magnoliopsida</taxon>
        <taxon>Liliopsida</taxon>
        <taxon>Araceae</taxon>
        <taxon>Lemnoideae</taxon>
        <taxon>Spirodela</taxon>
    </lineage>
</organism>
<feature type="signal peptide" evidence="1">
    <location>
        <begin position="1"/>
        <end position="28"/>
    </location>
</feature>
<evidence type="ECO:0000256" key="1">
    <source>
        <dbReference type="SAM" id="SignalP"/>
    </source>
</evidence>
<keyword evidence="1" id="KW-0732">Signal</keyword>